<dbReference type="Pfam" id="PF24043">
    <property type="entry name" value="DUF7352"/>
    <property type="match status" value="1"/>
</dbReference>
<dbReference type="Proteomes" id="UP000622430">
    <property type="component" value="Segment"/>
</dbReference>
<dbReference type="EMBL" id="MW460246">
    <property type="protein sequence ID" value="QRE00421.1"/>
    <property type="molecule type" value="Genomic_DNA"/>
</dbReference>
<evidence type="ECO:0000313" key="3">
    <source>
        <dbReference type="Proteomes" id="UP000622430"/>
    </source>
</evidence>
<sequence>MRDFVYKYACDAYYREGDRFELLMPAGAEVLSADYDSGAFYVWARVDPFAHTVVRHVHIAPTGSRIEPFLMREPVFINRIDIKGMETTLRFHAFDFGETPDRVKS</sequence>
<protein>
    <recommendedName>
        <fullName evidence="1">DUF7352 domain-containing protein</fullName>
    </recommendedName>
</protein>
<evidence type="ECO:0000313" key="2">
    <source>
        <dbReference type="EMBL" id="QRE00421.1"/>
    </source>
</evidence>
<keyword evidence="3" id="KW-1185">Reference proteome</keyword>
<dbReference type="InterPro" id="IPR055776">
    <property type="entry name" value="DUF7352"/>
</dbReference>
<reference evidence="2" key="1">
    <citation type="submission" date="2021-01" db="EMBL/GenBank/DDBJ databases">
        <authorList>
            <person name="Rakov C."/>
            <person name="Alkalay-Oren S."/>
            <person name="Coppenhagen-Glazer S."/>
            <person name="Hazan R."/>
        </authorList>
    </citation>
    <scope>NUCLEOTIDE SEQUENCE</scope>
</reference>
<evidence type="ECO:0000259" key="1">
    <source>
        <dbReference type="Pfam" id="PF24043"/>
    </source>
</evidence>
<proteinExistence type="predicted"/>
<accession>A0A889IQ72</accession>
<name>A0A889IQ72_9CAUD</name>
<feature type="domain" description="DUF7352" evidence="1">
    <location>
        <begin position="4"/>
        <end position="94"/>
    </location>
</feature>
<organism evidence="2 3">
    <name type="scientific">Burkholderia phage BCSR52</name>
    <dbReference type="NCBI Taxonomy" id="2805748"/>
    <lineage>
        <taxon>Viruses</taxon>
        <taxon>Duplodnaviria</taxon>
        <taxon>Heunggongvirae</taxon>
        <taxon>Uroviricota</taxon>
        <taxon>Caudoviricetes</taxon>
        <taxon>Lindbergviridae</taxon>
        <taxon>Irusalimvirus</taxon>
        <taxon>Irusalimvirus BCSR52</taxon>
    </lineage>
</organism>